<protein>
    <submittedName>
        <fullName evidence="4">Baseplate J/gp47 family protein</fullName>
    </submittedName>
</protein>
<dbReference type="PANTHER" id="PTHR37829:SF3">
    <property type="entry name" value="PROTEIN JAYE-RELATED"/>
    <property type="match status" value="1"/>
</dbReference>
<dbReference type="PANTHER" id="PTHR37829">
    <property type="entry name" value="PHAGE-LIKE ELEMENT PBSX PROTEIN XKDT"/>
    <property type="match status" value="1"/>
</dbReference>
<gene>
    <name evidence="4" type="ORF">JKL17_06205</name>
</gene>
<feature type="domain" description="Baseplate J-like central" evidence="2">
    <location>
        <begin position="194"/>
        <end position="274"/>
    </location>
</feature>
<reference evidence="4 5" key="1">
    <citation type="submission" date="2021-01" db="EMBL/GenBank/DDBJ databases">
        <title>High-quality draft genome sequence data of six Lactiplantibacillus plantarum subsp. argentoratensis strains isolated from various Greek sourdoughs.</title>
        <authorList>
            <person name="Syrokou M.K."/>
            <person name="Paramithiotis S."/>
            <person name="Skandamis P.N."/>
            <person name="Drosinos E.H."/>
            <person name="Bosnea L."/>
            <person name="Mataragas M."/>
        </authorList>
    </citation>
    <scope>NUCLEOTIDE SEQUENCE [LARGE SCALE GENOMIC DNA]</scope>
    <source>
        <strain evidence="4 5">LQC 2520</strain>
    </source>
</reference>
<dbReference type="InterPro" id="IPR058530">
    <property type="entry name" value="Baseplate_J-like_C"/>
</dbReference>
<dbReference type="InterPro" id="IPR052399">
    <property type="entry name" value="Phage_Baseplate_Assmbl_Protein"/>
</dbReference>
<name>A0ABS5UGS5_9LACO</name>
<accession>A0ABS5UGS5</accession>
<evidence type="ECO:0000313" key="4">
    <source>
        <dbReference type="EMBL" id="MBT1137717.1"/>
    </source>
</evidence>
<evidence type="ECO:0000256" key="1">
    <source>
        <dbReference type="ARBA" id="ARBA00038087"/>
    </source>
</evidence>
<comment type="similarity">
    <text evidence="1">Belongs to the Mu gp47/PBSX XkdT family.</text>
</comment>
<proteinExistence type="inferred from homology"/>
<sequence length="382" mass="41290">MSPDELAKQLETQDYDYWMDKALSKVPDTVDKREGSIIYDALGPACMALAESSMDLSNVVRQTYTLTAQSQFLDYRAVEKGTSRQTATSTEAAAKFTDSDGNLVTSVQVGDRFASLGDEPIFYTVTEIIGDGAGLLVAEVSGSGPNSYRGQILPVTPNDSLSWAEITDVPVPARDEETDDHLRERLLSPDTYNAYGGNVADYLDMLSDIEAVGAGQVYPAWQGGGTVKLVVVNNDLRAASTELIKSVKAEIDPEEASGQGYGLAPIGHQVTVVAPDELRIDVTTTVEVQSQITVAAVQSQVETGIEDYFQRRRKDWDNVDTTIGRGYKLTIYRAQILSEILKIEGVVNASMPVLNGSEADIDLKFDDSVSQLPVLGTVSLNG</sequence>
<dbReference type="Pfam" id="PF26079">
    <property type="entry name" value="Baseplate_J_C"/>
    <property type="match status" value="1"/>
</dbReference>
<comment type="caution">
    <text evidence="4">The sequence shown here is derived from an EMBL/GenBank/DDBJ whole genome shotgun (WGS) entry which is preliminary data.</text>
</comment>
<organism evidence="4 5">
    <name type="scientific">Lactiplantibacillus argentoratensis</name>
    <dbReference type="NCBI Taxonomy" id="271881"/>
    <lineage>
        <taxon>Bacteria</taxon>
        <taxon>Bacillati</taxon>
        <taxon>Bacillota</taxon>
        <taxon>Bacilli</taxon>
        <taxon>Lactobacillales</taxon>
        <taxon>Lactobacillaceae</taxon>
        <taxon>Lactiplantibacillus</taxon>
    </lineage>
</organism>
<evidence type="ECO:0000259" key="2">
    <source>
        <dbReference type="Pfam" id="PF26078"/>
    </source>
</evidence>
<keyword evidence="5" id="KW-1185">Reference proteome</keyword>
<feature type="domain" description="Baseplate J-like C-terminal" evidence="3">
    <location>
        <begin position="280"/>
        <end position="381"/>
    </location>
</feature>
<dbReference type="Proteomes" id="UP000694640">
    <property type="component" value="Unassembled WGS sequence"/>
</dbReference>
<dbReference type="RefSeq" id="WP_214417751.1">
    <property type="nucleotide sequence ID" value="NZ_JAEQMM010000003.1"/>
</dbReference>
<dbReference type="InterPro" id="IPR058531">
    <property type="entry name" value="Baseplate_J_M"/>
</dbReference>
<dbReference type="EMBL" id="JAEQMM010000003">
    <property type="protein sequence ID" value="MBT1137717.1"/>
    <property type="molecule type" value="Genomic_DNA"/>
</dbReference>
<evidence type="ECO:0000259" key="3">
    <source>
        <dbReference type="Pfam" id="PF26079"/>
    </source>
</evidence>
<evidence type="ECO:0000313" key="5">
    <source>
        <dbReference type="Proteomes" id="UP000694640"/>
    </source>
</evidence>
<dbReference type="Pfam" id="PF26078">
    <property type="entry name" value="Baseplate_J_M"/>
    <property type="match status" value="1"/>
</dbReference>